<dbReference type="GO" id="GO:0008236">
    <property type="term" value="F:serine-type peptidase activity"/>
    <property type="evidence" value="ECO:0007669"/>
    <property type="project" value="InterPro"/>
</dbReference>
<organism evidence="2 3">
    <name type="scientific">Roseibium aggregatum</name>
    <dbReference type="NCBI Taxonomy" id="187304"/>
    <lineage>
        <taxon>Bacteria</taxon>
        <taxon>Pseudomonadati</taxon>
        <taxon>Pseudomonadota</taxon>
        <taxon>Alphaproteobacteria</taxon>
        <taxon>Hyphomicrobiales</taxon>
        <taxon>Stappiaceae</taxon>
        <taxon>Roseibium</taxon>
    </lineage>
</organism>
<reference evidence="2" key="1">
    <citation type="submission" date="2020-12" db="EMBL/GenBank/DDBJ databases">
        <title>Oil enriched cultivation method for isolating marine PHA-producing bacteria.</title>
        <authorList>
            <person name="Zheng W."/>
            <person name="Yu S."/>
            <person name="Huang Y."/>
        </authorList>
    </citation>
    <scope>NUCLEOTIDE SEQUENCE</scope>
    <source>
        <strain evidence="2">SY-2-12</strain>
    </source>
</reference>
<dbReference type="Gene3D" id="3.90.226.10">
    <property type="entry name" value="2-enoyl-CoA Hydratase, Chain A, domain 1"/>
    <property type="match status" value="1"/>
</dbReference>
<dbReference type="GO" id="GO:0004175">
    <property type="term" value="F:endopeptidase activity"/>
    <property type="evidence" value="ECO:0007669"/>
    <property type="project" value="TreeGrafter"/>
</dbReference>
<gene>
    <name evidence="2" type="ORF">JF539_09225</name>
</gene>
<name>A0A939EC65_9HYPH</name>
<dbReference type="InterPro" id="IPR029045">
    <property type="entry name" value="ClpP/crotonase-like_dom_sf"/>
</dbReference>
<dbReference type="AlphaFoldDB" id="A0A939EC65"/>
<evidence type="ECO:0000313" key="2">
    <source>
        <dbReference type="EMBL" id="MBN9670517.1"/>
    </source>
</evidence>
<dbReference type="SMART" id="SM00245">
    <property type="entry name" value="TSPc"/>
    <property type="match status" value="1"/>
</dbReference>
<accession>A0A939EC65</accession>
<dbReference type="InterPro" id="IPR005151">
    <property type="entry name" value="Tail-specific_protease"/>
</dbReference>
<dbReference type="PANTHER" id="PTHR32060:SF30">
    <property type="entry name" value="CARBOXY-TERMINAL PROCESSING PROTEASE CTPA"/>
    <property type="match status" value="1"/>
</dbReference>
<dbReference type="PANTHER" id="PTHR32060">
    <property type="entry name" value="TAIL-SPECIFIC PROTEASE"/>
    <property type="match status" value="1"/>
</dbReference>
<dbReference type="RefSeq" id="WP_207139997.1">
    <property type="nucleotide sequence ID" value="NZ_JAEKJZ010000001.1"/>
</dbReference>
<proteinExistence type="predicted"/>
<dbReference type="Proteomes" id="UP000664096">
    <property type="component" value="Unassembled WGS sequence"/>
</dbReference>
<protein>
    <recommendedName>
        <fullName evidence="1">Tail specific protease domain-containing protein</fullName>
    </recommendedName>
</protein>
<sequence length="387" mass="42771">MAKRAATNNSSDSTLSVARRGEIVVGVYEAVQSCFAHWETLPGFDFEAVFKAYLVEAFEAPDRLGFDLATMRLIASLKNGHTAFADDWLWREHGAPIGLAVRHDAAGWCVTKSAYEDIAPGAQIVRIGGQPIDAFASKLLAFVSGSSIREQRNRLFSRPFLFPQSFEIVMEDGTTRWIERGTELPPGPAETDGRWLEDGQRYLLTIPSFAQPRFEADAIELLRSLTDTVHLVIDVRGNAGGNTPEALVSALMPTRYRFWTYETPCSDGLARARGEPPRMIVSEADWVEPAEEAFKGKLTILIDGGTFSAAEDFVAPFKDNKRAEIVGEPTGGSSGQPYLRDLEDGMRLWVGAKRQMFPDRSPFEGVGIEPDIFKNWPPTEEPGKVPV</sequence>
<feature type="domain" description="Tail specific protease" evidence="1">
    <location>
        <begin position="163"/>
        <end position="375"/>
    </location>
</feature>
<dbReference type="Pfam" id="PF03572">
    <property type="entry name" value="Peptidase_S41"/>
    <property type="match status" value="1"/>
</dbReference>
<dbReference type="GO" id="GO:0007165">
    <property type="term" value="P:signal transduction"/>
    <property type="evidence" value="ECO:0007669"/>
    <property type="project" value="TreeGrafter"/>
</dbReference>
<dbReference type="GO" id="GO:0006508">
    <property type="term" value="P:proteolysis"/>
    <property type="evidence" value="ECO:0007669"/>
    <property type="project" value="InterPro"/>
</dbReference>
<dbReference type="GO" id="GO:0030288">
    <property type="term" value="C:outer membrane-bounded periplasmic space"/>
    <property type="evidence" value="ECO:0007669"/>
    <property type="project" value="TreeGrafter"/>
</dbReference>
<dbReference type="CDD" id="cd06567">
    <property type="entry name" value="Peptidase_S41"/>
    <property type="match status" value="1"/>
</dbReference>
<dbReference type="EMBL" id="JAEKJZ010000001">
    <property type="protein sequence ID" value="MBN9670517.1"/>
    <property type="molecule type" value="Genomic_DNA"/>
</dbReference>
<evidence type="ECO:0000259" key="1">
    <source>
        <dbReference type="SMART" id="SM00245"/>
    </source>
</evidence>
<evidence type="ECO:0000313" key="3">
    <source>
        <dbReference type="Proteomes" id="UP000664096"/>
    </source>
</evidence>
<comment type="caution">
    <text evidence="2">The sequence shown here is derived from an EMBL/GenBank/DDBJ whole genome shotgun (WGS) entry which is preliminary data.</text>
</comment>
<dbReference type="SUPFAM" id="SSF52096">
    <property type="entry name" value="ClpP/crotonase"/>
    <property type="match status" value="1"/>
</dbReference>